<dbReference type="GO" id="GO:0006629">
    <property type="term" value="P:lipid metabolic process"/>
    <property type="evidence" value="ECO:0007669"/>
    <property type="project" value="InterPro"/>
</dbReference>
<name>A0A6J4HBE0_9ACTN</name>
<dbReference type="Gene3D" id="3.20.20.190">
    <property type="entry name" value="Phosphatidylinositol (PI) phosphodiesterase"/>
    <property type="match status" value="1"/>
</dbReference>
<protein>
    <submittedName>
        <fullName evidence="1">Uncharacterized protein</fullName>
    </submittedName>
</protein>
<gene>
    <name evidence="1" type="ORF">AVDCRST_MAG57-533</name>
</gene>
<evidence type="ECO:0000313" key="1">
    <source>
        <dbReference type="EMBL" id="CAA9220235.1"/>
    </source>
</evidence>
<organism evidence="1">
    <name type="scientific">uncultured Blastococcus sp</name>
    <dbReference type="NCBI Taxonomy" id="217144"/>
    <lineage>
        <taxon>Bacteria</taxon>
        <taxon>Bacillati</taxon>
        <taxon>Actinomycetota</taxon>
        <taxon>Actinomycetes</taxon>
        <taxon>Geodermatophilales</taxon>
        <taxon>Geodermatophilaceae</taxon>
        <taxon>Blastococcus</taxon>
        <taxon>environmental samples</taxon>
    </lineage>
</organism>
<reference evidence="1" key="1">
    <citation type="submission" date="2020-02" db="EMBL/GenBank/DDBJ databases">
        <authorList>
            <person name="Meier V. D."/>
        </authorList>
    </citation>
    <scope>NUCLEOTIDE SEQUENCE</scope>
    <source>
        <strain evidence="1">AVDCRST_MAG57</strain>
    </source>
</reference>
<sequence>TVSAALIVAPHVDPDVAARRASERGVTDVHLNPVHVRRDPAVVPRLHALDLLVSVGVVNDPAEARLLSRLGAEMVCTDEPVRLVHAMGAPTAPVRNADRDIAGVVGPASVMSILGGTRSRSRRAAGAAVRAEAAELPSSVV</sequence>
<dbReference type="InterPro" id="IPR017946">
    <property type="entry name" value="PLC-like_Pdiesterase_TIM-brl"/>
</dbReference>
<proteinExistence type="predicted"/>
<feature type="non-terminal residue" evidence="1">
    <location>
        <position position="1"/>
    </location>
</feature>
<dbReference type="SUPFAM" id="SSF51695">
    <property type="entry name" value="PLC-like phosphodiesterases"/>
    <property type="match status" value="1"/>
</dbReference>
<dbReference type="AlphaFoldDB" id="A0A6J4HBE0"/>
<dbReference type="GO" id="GO:0008081">
    <property type="term" value="F:phosphoric diester hydrolase activity"/>
    <property type="evidence" value="ECO:0007669"/>
    <property type="project" value="InterPro"/>
</dbReference>
<accession>A0A6J4HBE0</accession>
<dbReference type="EMBL" id="CADCTI010000052">
    <property type="protein sequence ID" value="CAA9220235.1"/>
    <property type="molecule type" value="Genomic_DNA"/>
</dbReference>